<dbReference type="Gene3D" id="3.20.20.30">
    <property type="entry name" value="Luciferase-like domain"/>
    <property type="match status" value="1"/>
</dbReference>
<dbReference type="NCBIfam" id="TIGR03559">
    <property type="entry name" value="F420_Rv3520c"/>
    <property type="match status" value="1"/>
</dbReference>
<comment type="caution">
    <text evidence="3">The sequence shown here is derived from an EMBL/GenBank/DDBJ whole genome shotgun (WGS) entry which is preliminary data.</text>
</comment>
<dbReference type="InterPro" id="IPR019951">
    <property type="entry name" value="F420_OxRdatse_Rv3520c_pred"/>
</dbReference>
<feature type="domain" description="Luciferase-like" evidence="2">
    <location>
        <begin position="21"/>
        <end position="322"/>
    </location>
</feature>
<dbReference type="CDD" id="cd01097">
    <property type="entry name" value="Tetrahydromethanopterin_reductase"/>
    <property type="match status" value="1"/>
</dbReference>
<dbReference type="InterPro" id="IPR011251">
    <property type="entry name" value="Luciferase-like_dom"/>
</dbReference>
<reference evidence="3 4" key="1">
    <citation type="submission" date="2020-02" db="EMBL/GenBank/DDBJ databases">
        <title>Whole-genome analyses of novel actinobacteria.</title>
        <authorList>
            <person name="Sahin N."/>
            <person name="Tatar D."/>
        </authorList>
    </citation>
    <scope>NUCLEOTIDE SEQUENCE [LARGE SCALE GENOMIC DNA]</scope>
    <source>
        <strain evidence="3 4">SB3404</strain>
    </source>
</reference>
<dbReference type="Pfam" id="PF00296">
    <property type="entry name" value="Bac_luciferase"/>
    <property type="match status" value="1"/>
</dbReference>
<keyword evidence="4" id="KW-1185">Reference proteome</keyword>
<dbReference type="InterPro" id="IPR036661">
    <property type="entry name" value="Luciferase-like_sf"/>
</dbReference>
<keyword evidence="1" id="KW-0560">Oxidoreductase</keyword>
<accession>A0A6G4WWC5</accession>
<dbReference type="PANTHER" id="PTHR43244">
    <property type="match status" value="1"/>
</dbReference>
<dbReference type="GO" id="GO:0016705">
    <property type="term" value="F:oxidoreductase activity, acting on paired donors, with incorporation or reduction of molecular oxygen"/>
    <property type="evidence" value="ECO:0007669"/>
    <property type="project" value="InterPro"/>
</dbReference>
<sequence>MRLGLNLGYTGFWRGTNDMSVVQAADRLGYVACWISEAHGSDAATVLAFVAARTRHIDIGASVFQIPARTPAMTAMTAATLDQLSEGRFRLGLGVSGPLVSEGWYGVEFDRPLTRTREYVEIVRKALARERVTHEGTHWTLPLPGSAAPPLRLSIQPVRARIPLYIAALGPKNLELTGRIADGWLGMFFVPEQAALALTPLRAGRASVGKTLDGFDITTYVPLIVTRTDREEDIQEGADRLRAATALYVGGMGSKQRNFYHHTVQRMGFEQAADEIQGKYLAGDRTGAAAAVPHQLIDSTALIGTRDRIADRLRAYADAGVSTVNLFPAGRTAKERVGALSTAAEAMAR</sequence>
<dbReference type="SUPFAM" id="SSF51679">
    <property type="entry name" value="Bacterial luciferase-like"/>
    <property type="match status" value="1"/>
</dbReference>
<evidence type="ECO:0000313" key="3">
    <source>
        <dbReference type="EMBL" id="NGO69313.1"/>
    </source>
</evidence>
<evidence type="ECO:0000313" key="4">
    <source>
        <dbReference type="Proteomes" id="UP000477722"/>
    </source>
</evidence>
<dbReference type="RefSeq" id="WP_165299005.1">
    <property type="nucleotide sequence ID" value="NZ_JAAKZZ010000108.1"/>
</dbReference>
<gene>
    <name evidence="3" type="ORF">G5C65_13305</name>
</gene>
<dbReference type="InterPro" id="IPR050564">
    <property type="entry name" value="F420-G6PD/mer"/>
</dbReference>
<organism evidence="3 4">
    <name type="scientific">Streptomyces boncukensis</name>
    <dbReference type="NCBI Taxonomy" id="2711219"/>
    <lineage>
        <taxon>Bacteria</taxon>
        <taxon>Bacillati</taxon>
        <taxon>Actinomycetota</taxon>
        <taxon>Actinomycetes</taxon>
        <taxon>Kitasatosporales</taxon>
        <taxon>Streptomycetaceae</taxon>
        <taxon>Streptomyces</taxon>
    </lineage>
</organism>
<name>A0A6G4WWC5_9ACTN</name>
<proteinExistence type="predicted"/>
<dbReference type="AlphaFoldDB" id="A0A6G4WWC5"/>
<dbReference type="EMBL" id="JAAKZZ010000108">
    <property type="protein sequence ID" value="NGO69313.1"/>
    <property type="molecule type" value="Genomic_DNA"/>
</dbReference>
<evidence type="ECO:0000256" key="1">
    <source>
        <dbReference type="ARBA" id="ARBA00023002"/>
    </source>
</evidence>
<evidence type="ECO:0000259" key="2">
    <source>
        <dbReference type="Pfam" id="PF00296"/>
    </source>
</evidence>
<dbReference type="Proteomes" id="UP000477722">
    <property type="component" value="Unassembled WGS sequence"/>
</dbReference>
<protein>
    <submittedName>
        <fullName evidence="3">LLM class F420-dependent oxidoreductase</fullName>
    </submittedName>
</protein>
<dbReference type="PANTHER" id="PTHR43244:SF1">
    <property type="entry name" value="5,10-METHYLENETETRAHYDROMETHANOPTERIN REDUCTASE"/>
    <property type="match status" value="1"/>
</dbReference>